<gene>
    <name evidence="2" type="ORF">HMN09_00146700</name>
</gene>
<accession>A0A8H6TPW4</accession>
<feature type="region of interest" description="Disordered" evidence="1">
    <location>
        <begin position="405"/>
        <end position="432"/>
    </location>
</feature>
<feature type="compositionally biased region" description="Polar residues" evidence="1">
    <location>
        <begin position="1"/>
        <end position="11"/>
    </location>
</feature>
<evidence type="ECO:0000256" key="1">
    <source>
        <dbReference type="SAM" id="MobiDB-lite"/>
    </source>
</evidence>
<evidence type="ECO:0000313" key="2">
    <source>
        <dbReference type="EMBL" id="KAF7320621.1"/>
    </source>
</evidence>
<proteinExistence type="predicted"/>
<organism evidence="2 3">
    <name type="scientific">Mycena chlorophos</name>
    <name type="common">Agaric fungus</name>
    <name type="synonym">Agaricus chlorophos</name>
    <dbReference type="NCBI Taxonomy" id="658473"/>
    <lineage>
        <taxon>Eukaryota</taxon>
        <taxon>Fungi</taxon>
        <taxon>Dikarya</taxon>
        <taxon>Basidiomycota</taxon>
        <taxon>Agaricomycotina</taxon>
        <taxon>Agaricomycetes</taxon>
        <taxon>Agaricomycetidae</taxon>
        <taxon>Agaricales</taxon>
        <taxon>Marasmiineae</taxon>
        <taxon>Mycenaceae</taxon>
        <taxon>Mycena</taxon>
    </lineage>
</organism>
<sequence>MTPSSAFTNITNNPGPPPRARPNPSDAALVQATVQRLEALAVASSTATKKKGKGSHSSGDTSASGHQTLHNSGRRLIFSLSPFLDYFTVVDSFVRHELNPAEPNEDADEQKARAYEQEVMKEIERFVPGFSIDMINTGGFIKVRQAVCQQLQSGTRGARSDDSDSLNKALMAMLNRFYGPRPLPGIEHDPTSAIPTTSDLISIAKKSNRGLSHRLTARLICPVKYADTEETVDQLIERKLDMDHTLFFRGMYAPGTRYDPNNPEVGLLDHPVMYSARLITKHICNGPSTVDKDPGAVGRRVGKGGLAGLTSLGPSGIAYLVTQYRFILASHTWTEKAGNFDYRIFYTNVKDLLADKASAAIIAKFNYHVFGAGHSLGKRVAPAPADSDTGPSDFDLLKAARAAKRARVEPDADAPSEPDYGQPMDNGQMGSRQMVGTTSLNEQSFPGINFGNANQNYVVYNAGGWLWD</sequence>
<dbReference type="AlphaFoldDB" id="A0A8H6TPW4"/>
<keyword evidence="3" id="KW-1185">Reference proteome</keyword>
<name>A0A8H6TPW4_MYCCL</name>
<evidence type="ECO:0000313" key="3">
    <source>
        <dbReference type="Proteomes" id="UP000613580"/>
    </source>
</evidence>
<reference evidence="2" key="1">
    <citation type="submission" date="2020-05" db="EMBL/GenBank/DDBJ databases">
        <title>Mycena genomes resolve the evolution of fungal bioluminescence.</title>
        <authorList>
            <person name="Tsai I.J."/>
        </authorList>
    </citation>
    <scope>NUCLEOTIDE SEQUENCE</scope>
    <source>
        <strain evidence="2">110903Hualien_Pintung</strain>
    </source>
</reference>
<dbReference type="EMBL" id="JACAZE010000002">
    <property type="protein sequence ID" value="KAF7320621.1"/>
    <property type="molecule type" value="Genomic_DNA"/>
</dbReference>
<dbReference type="Pfam" id="PF20414">
    <property type="entry name" value="DUF6698"/>
    <property type="match status" value="1"/>
</dbReference>
<feature type="region of interest" description="Disordered" evidence="1">
    <location>
        <begin position="1"/>
        <end position="27"/>
    </location>
</feature>
<dbReference type="InterPro" id="IPR046521">
    <property type="entry name" value="DUF6698"/>
</dbReference>
<protein>
    <submittedName>
        <fullName evidence="2">Uncharacterized protein</fullName>
    </submittedName>
</protein>
<feature type="region of interest" description="Disordered" evidence="1">
    <location>
        <begin position="44"/>
        <end position="68"/>
    </location>
</feature>
<comment type="caution">
    <text evidence="2">The sequence shown here is derived from an EMBL/GenBank/DDBJ whole genome shotgun (WGS) entry which is preliminary data.</text>
</comment>
<dbReference type="Proteomes" id="UP000613580">
    <property type="component" value="Unassembled WGS sequence"/>
</dbReference>
<dbReference type="OrthoDB" id="3160134at2759"/>